<evidence type="ECO:0000256" key="4">
    <source>
        <dbReference type="ARBA" id="ARBA00023136"/>
    </source>
</evidence>
<proteinExistence type="predicted"/>
<dbReference type="Gene3D" id="2.40.50.140">
    <property type="entry name" value="Nucleic acid-binding proteins"/>
    <property type="match status" value="1"/>
</dbReference>
<dbReference type="PANTHER" id="PTHR33507:SF3">
    <property type="entry name" value="INNER MEMBRANE PROTEIN YBBJ"/>
    <property type="match status" value="1"/>
</dbReference>
<evidence type="ECO:0000256" key="2">
    <source>
        <dbReference type="ARBA" id="ARBA00022692"/>
    </source>
</evidence>
<sequence>MATRETAIAVRAQACHDRVVEAVIWIVLGIALAIAEAFTASLLIIFFSVGALAAAGAAALGAPLLVQVIVFAVVSGLSVGALRPIILKHARPALESGETPIGLEAIEGSHGTVLEEVDGGRGMIKIDGEIWQARSFDGHEKYLPGERVRVLKVKGATAIVWRDDLPNI</sequence>
<evidence type="ECO:0000313" key="8">
    <source>
        <dbReference type="Proteomes" id="UP000636960"/>
    </source>
</evidence>
<keyword evidence="8" id="KW-1185">Reference proteome</keyword>
<keyword evidence="4 5" id="KW-0472">Membrane</keyword>
<dbReference type="InterPro" id="IPR052165">
    <property type="entry name" value="Membrane_assoc_protease"/>
</dbReference>
<evidence type="ECO:0000256" key="3">
    <source>
        <dbReference type="ARBA" id="ARBA00022989"/>
    </source>
</evidence>
<dbReference type="SUPFAM" id="SSF141322">
    <property type="entry name" value="NfeD domain-like"/>
    <property type="match status" value="1"/>
</dbReference>
<comment type="subcellular location">
    <subcellularLocation>
        <location evidence="1">Membrane</location>
        <topology evidence="1">Multi-pass membrane protein</topology>
    </subcellularLocation>
</comment>
<dbReference type="InterPro" id="IPR002810">
    <property type="entry name" value="NfeD-like_C"/>
</dbReference>
<keyword evidence="3 5" id="KW-1133">Transmembrane helix</keyword>
<organism evidence="7 8">
    <name type="scientific">Paractinoplanes rishiriensis</name>
    <dbReference type="NCBI Taxonomy" id="1050105"/>
    <lineage>
        <taxon>Bacteria</taxon>
        <taxon>Bacillati</taxon>
        <taxon>Actinomycetota</taxon>
        <taxon>Actinomycetes</taxon>
        <taxon>Micromonosporales</taxon>
        <taxon>Micromonosporaceae</taxon>
        <taxon>Paractinoplanes</taxon>
    </lineage>
</organism>
<comment type="caution">
    <text evidence="7">The sequence shown here is derived from an EMBL/GenBank/DDBJ whole genome shotgun (WGS) entry which is preliminary data.</text>
</comment>
<dbReference type="PANTHER" id="PTHR33507">
    <property type="entry name" value="INNER MEMBRANE PROTEIN YBBJ"/>
    <property type="match status" value="1"/>
</dbReference>
<dbReference type="InterPro" id="IPR012340">
    <property type="entry name" value="NA-bd_OB-fold"/>
</dbReference>
<dbReference type="EMBL" id="BOMV01000054">
    <property type="protein sequence ID" value="GIE97092.1"/>
    <property type="molecule type" value="Genomic_DNA"/>
</dbReference>
<gene>
    <name evidence="7" type="ORF">Ari01nite_45570</name>
</gene>
<feature type="domain" description="NfeD-like C-terminal" evidence="6">
    <location>
        <begin position="104"/>
        <end position="162"/>
    </location>
</feature>
<evidence type="ECO:0000313" key="7">
    <source>
        <dbReference type="EMBL" id="GIE97092.1"/>
    </source>
</evidence>
<evidence type="ECO:0000256" key="5">
    <source>
        <dbReference type="SAM" id="Phobius"/>
    </source>
</evidence>
<dbReference type="Pfam" id="PF01957">
    <property type="entry name" value="NfeD"/>
    <property type="match status" value="1"/>
</dbReference>
<reference evidence="7" key="1">
    <citation type="submission" date="2021-01" db="EMBL/GenBank/DDBJ databases">
        <title>Whole genome shotgun sequence of Actinoplanes rishiriensis NBRC 108556.</title>
        <authorList>
            <person name="Komaki H."/>
            <person name="Tamura T."/>
        </authorList>
    </citation>
    <scope>NUCLEOTIDE SEQUENCE</scope>
    <source>
        <strain evidence="7">NBRC 108556</strain>
    </source>
</reference>
<dbReference type="GO" id="GO:0005886">
    <property type="term" value="C:plasma membrane"/>
    <property type="evidence" value="ECO:0007669"/>
    <property type="project" value="TreeGrafter"/>
</dbReference>
<dbReference type="Proteomes" id="UP000636960">
    <property type="component" value="Unassembled WGS sequence"/>
</dbReference>
<feature type="transmembrane region" description="Helical" evidence="5">
    <location>
        <begin position="53"/>
        <end position="82"/>
    </location>
</feature>
<name>A0A919K1D7_9ACTN</name>
<protein>
    <submittedName>
        <fullName evidence="7">Membrane protein</fullName>
    </submittedName>
</protein>
<accession>A0A919K1D7</accession>
<evidence type="ECO:0000256" key="1">
    <source>
        <dbReference type="ARBA" id="ARBA00004141"/>
    </source>
</evidence>
<dbReference type="AlphaFoldDB" id="A0A919K1D7"/>
<keyword evidence="2 5" id="KW-0812">Transmembrane</keyword>
<evidence type="ECO:0000259" key="6">
    <source>
        <dbReference type="Pfam" id="PF01957"/>
    </source>
</evidence>
<feature type="transmembrane region" description="Helical" evidence="5">
    <location>
        <begin position="22"/>
        <end position="47"/>
    </location>
</feature>